<evidence type="ECO:0000313" key="2">
    <source>
        <dbReference type="Proteomes" id="UP001472866"/>
    </source>
</evidence>
<name>A0AAX4PC21_9CHLO</name>
<reference evidence="1 2" key="1">
    <citation type="submission" date="2024-03" db="EMBL/GenBank/DDBJ databases">
        <title>Complete genome sequence of the green alga Chloropicon roscoffensis RCC1871.</title>
        <authorList>
            <person name="Lemieux C."/>
            <person name="Pombert J.-F."/>
            <person name="Otis C."/>
            <person name="Turmel M."/>
        </authorList>
    </citation>
    <scope>NUCLEOTIDE SEQUENCE [LARGE SCALE GENOMIC DNA]</scope>
    <source>
        <strain evidence="1 2">RCC1871</strain>
    </source>
</reference>
<evidence type="ECO:0000313" key="1">
    <source>
        <dbReference type="EMBL" id="WZN63892.1"/>
    </source>
</evidence>
<protein>
    <submittedName>
        <fullName evidence="1">Uncharacterized protein</fullName>
    </submittedName>
</protein>
<dbReference type="EMBL" id="CP151508">
    <property type="protein sequence ID" value="WZN63892.1"/>
    <property type="molecule type" value="Genomic_DNA"/>
</dbReference>
<dbReference type="AlphaFoldDB" id="A0AAX4PC21"/>
<proteinExistence type="predicted"/>
<sequence length="142" mass="15237">MEGEQGDGALGIKEIFAQHWVAGVRGGGSGTTVQVTLAPPRADGLELESLCMIVENVGRRARLQKKKDDVFVAHFRGTANLTGGERLAEDDSISSPALPVDLGKGQAVIVYRLGGEAREMTVDVQTRPMIPYPECPPPRRPC</sequence>
<dbReference type="Proteomes" id="UP001472866">
    <property type="component" value="Chromosome 08"/>
</dbReference>
<organism evidence="1 2">
    <name type="scientific">Chloropicon roscoffensis</name>
    <dbReference type="NCBI Taxonomy" id="1461544"/>
    <lineage>
        <taxon>Eukaryota</taxon>
        <taxon>Viridiplantae</taxon>
        <taxon>Chlorophyta</taxon>
        <taxon>Chloropicophyceae</taxon>
        <taxon>Chloropicales</taxon>
        <taxon>Chloropicaceae</taxon>
        <taxon>Chloropicon</taxon>
    </lineage>
</organism>
<gene>
    <name evidence="1" type="ORF">HKI87_08g54450</name>
</gene>
<accession>A0AAX4PC21</accession>
<keyword evidence="2" id="KW-1185">Reference proteome</keyword>